<evidence type="ECO:0000256" key="3">
    <source>
        <dbReference type="ARBA" id="ARBA00025743"/>
    </source>
</evidence>
<comment type="caution">
    <text evidence="6">The sequence shown here is derived from an EMBL/GenBank/DDBJ whole genome shotgun (WGS) entry which is preliminary data.</text>
</comment>
<dbReference type="GO" id="GO:0005737">
    <property type="term" value="C:cytoplasm"/>
    <property type="evidence" value="ECO:0007669"/>
    <property type="project" value="TreeGrafter"/>
</dbReference>
<reference evidence="6" key="1">
    <citation type="journal article" date="2016" name="Nat. Genet.">
        <title>A high-quality carrot genome assembly provides new insights into carotenoid accumulation and asterid genome evolution.</title>
        <authorList>
            <person name="Iorizzo M."/>
            <person name="Ellison S."/>
            <person name="Senalik D."/>
            <person name="Zeng P."/>
            <person name="Satapoomin P."/>
            <person name="Huang J."/>
            <person name="Bowman M."/>
            <person name="Iovene M."/>
            <person name="Sanseverino W."/>
            <person name="Cavagnaro P."/>
            <person name="Yildiz M."/>
            <person name="Macko-Podgorni A."/>
            <person name="Moranska E."/>
            <person name="Grzebelus E."/>
            <person name="Grzebelus D."/>
            <person name="Ashrafi H."/>
            <person name="Zheng Z."/>
            <person name="Cheng S."/>
            <person name="Spooner D."/>
            <person name="Van Deynze A."/>
            <person name="Simon P."/>
        </authorList>
    </citation>
    <scope>NUCLEOTIDE SEQUENCE [LARGE SCALE GENOMIC DNA]</scope>
    <source>
        <tissue evidence="6">Leaf</tissue>
    </source>
</reference>
<proteinExistence type="inferred from homology"/>
<keyword evidence="2" id="KW-0808">Transferase</keyword>
<evidence type="ECO:0000313" key="6">
    <source>
        <dbReference type="EMBL" id="KZM87358.1"/>
    </source>
</evidence>
<name>A0A164TCR6_DAUCS</name>
<accession>A0A164TCR6</accession>
<comment type="catalytic activity">
    <reaction evidence="4">
        <text>RX + glutathione = an S-substituted glutathione + a halide anion + H(+)</text>
        <dbReference type="Rhea" id="RHEA:16437"/>
        <dbReference type="ChEBI" id="CHEBI:15378"/>
        <dbReference type="ChEBI" id="CHEBI:16042"/>
        <dbReference type="ChEBI" id="CHEBI:17792"/>
        <dbReference type="ChEBI" id="CHEBI:57925"/>
        <dbReference type="ChEBI" id="CHEBI:90779"/>
        <dbReference type="EC" id="2.5.1.18"/>
    </reaction>
</comment>
<dbReference type="PANTHER" id="PTHR11260:SF615">
    <property type="entry name" value="GLUTATHIONE S-TRANSFERASE U17"/>
    <property type="match status" value="1"/>
</dbReference>
<dbReference type="InterPro" id="IPR045073">
    <property type="entry name" value="Omega/Tau-like"/>
</dbReference>
<dbReference type="GO" id="GO:0006749">
    <property type="term" value="P:glutathione metabolic process"/>
    <property type="evidence" value="ECO:0007669"/>
    <property type="project" value="TreeGrafter"/>
</dbReference>
<dbReference type="FunFam" id="3.40.30.10:FF:000044">
    <property type="entry name" value="Glutathione S-transferase GSTU6"/>
    <property type="match status" value="2"/>
</dbReference>
<evidence type="ECO:0000256" key="2">
    <source>
        <dbReference type="ARBA" id="ARBA00022679"/>
    </source>
</evidence>
<evidence type="ECO:0000259" key="5">
    <source>
        <dbReference type="PROSITE" id="PS50404"/>
    </source>
</evidence>
<dbReference type="SUPFAM" id="SSF52833">
    <property type="entry name" value="Thioredoxin-like"/>
    <property type="match status" value="2"/>
</dbReference>
<gene>
    <name evidence="6" type="ORF">DCAR_024492</name>
</gene>
<comment type="similarity">
    <text evidence="3">Belongs to the GST superfamily. Tau family.</text>
</comment>
<dbReference type="InterPro" id="IPR036249">
    <property type="entry name" value="Thioredoxin-like_sf"/>
</dbReference>
<dbReference type="SFLD" id="SFLDS00019">
    <property type="entry name" value="Glutathione_Transferase_(cytos"/>
    <property type="match status" value="2"/>
</dbReference>
<dbReference type="CDD" id="cd03058">
    <property type="entry name" value="GST_N_Tau"/>
    <property type="match status" value="2"/>
</dbReference>
<dbReference type="Gene3D" id="1.20.1050.10">
    <property type="match status" value="2"/>
</dbReference>
<dbReference type="InterPro" id="IPR040079">
    <property type="entry name" value="Glutathione_S-Trfase"/>
</dbReference>
<dbReference type="OMA" id="CICESSV"/>
<evidence type="ECO:0000256" key="4">
    <source>
        <dbReference type="ARBA" id="ARBA00047960"/>
    </source>
</evidence>
<protein>
    <recommendedName>
        <fullName evidence="1">glutathione transferase</fullName>
        <ecNumber evidence="1">2.5.1.18</ecNumber>
    </recommendedName>
</protein>
<dbReference type="Pfam" id="PF02798">
    <property type="entry name" value="GST_N"/>
    <property type="match status" value="1"/>
</dbReference>
<feature type="domain" description="GST N-terminal" evidence="5">
    <location>
        <begin position="4"/>
        <end position="83"/>
    </location>
</feature>
<dbReference type="InterPro" id="IPR004045">
    <property type="entry name" value="Glutathione_S-Trfase_N"/>
</dbReference>
<feature type="domain" description="GST N-terminal" evidence="5">
    <location>
        <begin position="140"/>
        <end position="219"/>
    </location>
</feature>
<dbReference type="AlphaFoldDB" id="A0A164TCR6"/>
<dbReference type="EC" id="2.5.1.18" evidence="1"/>
<dbReference type="PANTHER" id="PTHR11260">
    <property type="entry name" value="GLUTATHIONE S-TRANSFERASE, GST, SUPERFAMILY, GST DOMAIN CONTAINING"/>
    <property type="match status" value="1"/>
</dbReference>
<dbReference type="Pfam" id="PF13417">
    <property type="entry name" value="GST_N_3"/>
    <property type="match status" value="1"/>
</dbReference>
<dbReference type="STRING" id="79200.A0A164TCR6"/>
<dbReference type="PROSITE" id="PS50404">
    <property type="entry name" value="GST_NTER"/>
    <property type="match status" value="2"/>
</dbReference>
<dbReference type="GO" id="GO:0004364">
    <property type="term" value="F:glutathione transferase activity"/>
    <property type="evidence" value="ECO:0007669"/>
    <property type="project" value="UniProtKB-EC"/>
</dbReference>
<organism evidence="6">
    <name type="scientific">Daucus carota subsp. sativus</name>
    <name type="common">Carrot</name>
    <dbReference type="NCBI Taxonomy" id="79200"/>
    <lineage>
        <taxon>Eukaryota</taxon>
        <taxon>Viridiplantae</taxon>
        <taxon>Streptophyta</taxon>
        <taxon>Embryophyta</taxon>
        <taxon>Tracheophyta</taxon>
        <taxon>Spermatophyta</taxon>
        <taxon>Magnoliopsida</taxon>
        <taxon>eudicotyledons</taxon>
        <taxon>Gunneridae</taxon>
        <taxon>Pentapetalae</taxon>
        <taxon>asterids</taxon>
        <taxon>campanulids</taxon>
        <taxon>Apiales</taxon>
        <taxon>Apiaceae</taxon>
        <taxon>Apioideae</taxon>
        <taxon>Scandiceae</taxon>
        <taxon>Daucinae</taxon>
        <taxon>Daucus</taxon>
        <taxon>Daucus sect. Daucus</taxon>
    </lineage>
</organism>
<dbReference type="EMBL" id="LNRQ01000007">
    <property type="protein sequence ID" value="KZM87358.1"/>
    <property type="molecule type" value="Genomic_DNA"/>
</dbReference>
<dbReference type="Gene3D" id="3.40.30.10">
    <property type="entry name" value="Glutaredoxin"/>
    <property type="match status" value="2"/>
</dbReference>
<sequence length="252" mass="28681">MASGGVKVLGSNYSPFVNRVQIALNLKSVEFEFIHENLNPKSELLLKSNPVHKKIPVLIHDDKCICESSVIVQYIDEAWTGNGLSILPSDPYDRAVARFWAAYYDDKPITRQKEEIKPRLHDGFNIEMMQSSWLLIMASGGVKVLGTPYSPYVNRVQIALNLKSVDFEFIEENLSSKSDLLLKCNPVNRKVPVLIHDENCICESLTIIQYIDETWTTNGYSILPSDPYDRAVARFWSAYFDDKITVDQHSFS</sequence>
<dbReference type="Gramene" id="KZM87358">
    <property type="protein sequence ID" value="KZM87358"/>
    <property type="gene ID" value="DCAR_024492"/>
</dbReference>
<evidence type="ECO:0000256" key="1">
    <source>
        <dbReference type="ARBA" id="ARBA00012452"/>
    </source>
</evidence>